<dbReference type="PANTHER" id="PTHR12714">
    <property type="entry name" value="PROTEIN-S ISOPRENYLCYSTEINE O-METHYLTRANSFERASE"/>
    <property type="match status" value="1"/>
</dbReference>
<organism evidence="6 7">
    <name type="scientific">Deinococcus aerius</name>
    <dbReference type="NCBI Taxonomy" id="200253"/>
    <lineage>
        <taxon>Bacteria</taxon>
        <taxon>Thermotogati</taxon>
        <taxon>Deinococcota</taxon>
        <taxon>Deinococci</taxon>
        <taxon>Deinococcales</taxon>
        <taxon>Deinococcaceae</taxon>
        <taxon>Deinococcus</taxon>
    </lineage>
</organism>
<comment type="caution">
    <text evidence="6">The sequence shown here is derived from an EMBL/GenBank/DDBJ whole genome shotgun (WGS) entry which is preliminary data.</text>
</comment>
<comment type="subcellular location">
    <subcellularLocation>
        <location evidence="1">Endomembrane system</location>
        <topology evidence="1">Multi-pass membrane protein</topology>
    </subcellularLocation>
</comment>
<reference evidence="7" key="1">
    <citation type="submission" date="2018-01" db="EMBL/GenBank/DDBJ databases">
        <title>Draft Genome Sequence of the Radioresistant Bacterium Deinococcus aerius TR0125, Isolated from the Higher Atmosphere above Japan.</title>
        <authorList>
            <person name="Satoh K."/>
            <person name="Arai H."/>
            <person name="Sanzen T."/>
            <person name="Kawaguchi Y."/>
            <person name="Hayashi H."/>
            <person name="Yokobori S."/>
            <person name="Yamagishi A."/>
            <person name="Oono Y."/>
            <person name="Narumi I."/>
        </authorList>
    </citation>
    <scope>NUCLEOTIDE SEQUENCE [LARGE SCALE GENOMIC DNA]</scope>
    <source>
        <strain evidence="7">TR0125</strain>
    </source>
</reference>
<dbReference type="OrthoDB" id="5471300at2"/>
<feature type="transmembrane region" description="Helical" evidence="5">
    <location>
        <begin position="39"/>
        <end position="63"/>
    </location>
</feature>
<protein>
    <submittedName>
        <fullName evidence="6">Isoprenylcysteine carboxyl methyltransferase</fullName>
    </submittedName>
</protein>
<keyword evidence="2 5" id="KW-0812">Transmembrane</keyword>
<name>A0A2I9CS28_9DEIO</name>
<evidence type="ECO:0000256" key="2">
    <source>
        <dbReference type="ARBA" id="ARBA00022692"/>
    </source>
</evidence>
<sequence>MTDTPAYGLWVLVAFNTVVFALFALSFARPRSPRDWRAFSAFTAFLVALFTEMYGFPLTLYLLSGWLQRRYPDLNVFSHDAGHLWWAMLGQRGDPHLGLPHLLSYLLIGGGFWLVAAAWDVLYRAQREGRVATSGPYARVRHPQYASFILILLGFLVQWPTLLTLLMFPVLVVMYLRLARREEAEARQVFGEAYARYAATTPAFFPALRRPGQTGRAGRPG</sequence>
<evidence type="ECO:0000256" key="4">
    <source>
        <dbReference type="ARBA" id="ARBA00023136"/>
    </source>
</evidence>
<evidence type="ECO:0000256" key="1">
    <source>
        <dbReference type="ARBA" id="ARBA00004127"/>
    </source>
</evidence>
<keyword evidence="4 5" id="KW-0472">Membrane</keyword>
<dbReference type="AlphaFoldDB" id="A0A2I9CS28"/>
<evidence type="ECO:0000313" key="6">
    <source>
        <dbReference type="EMBL" id="GBF04413.1"/>
    </source>
</evidence>
<proteinExistence type="predicted"/>
<feature type="transmembrane region" description="Helical" evidence="5">
    <location>
        <begin position="144"/>
        <end position="176"/>
    </location>
</feature>
<evidence type="ECO:0000256" key="5">
    <source>
        <dbReference type="SAM" id="Phobius"/>
    </source>
</evidence>
<dbReference type="GO" id="GO:0008168">
    <property type="term" value="F:methyltransferase activity"/>
    <property type="evidence" value="ECO:0007669"/>
    <property type="project" value="UniProtKB-KW"/>
</dbReference>
<dbReference type="GO" id="GO:0012505">
    <property type="term" value="C:endomembrane system"/>
    <property type="evidence" value="ECO:0007669"/>
    <property type="project" value="UniProtKB-SubCell"/>
</dbReference>
<dbReference type="GO" id="GO:0032259">
    <property type="term" value="P:methylation"/>
    <property type="evidence" value="ECO:0007669"/>
    <property type="project" value="UniProtKB-KW"/>
</dbReference>
<dbReference type="InterPro" id="IPR007318">
    <property type="entry name" value="Phopholipid_MeTrfase"/>
</dbReference>
<dbReference type="EMBL" id="BFAG01000002">
    <property type="protein sequence ID" value="GBF04413.1"/>
    <property type="molecule type" value="Genomic_DNA"/>
</dbReference>
<dbReference type="PANTHER" id="PTHR12714:SF9">
    <property type="entry name" value="PROTEIN-S-ISOPRENYLCYSTEINE O-METHYLTRANSFERASE"/>
    <property type="match status" value="1"/>
</dbReference>
<keyword evidence="3 5" id="KW-1133">Transmembrane helix</keyword>
<feature type="transmembrane region" description="Helical" evidence="5">
    <location>
        <begin position="6"/>
        <end position="27"/>
    </location>
</feature>
<dbReference type="RefSeq" id="WP_103127991.1">
    <property type="nucleotide sequence ID" value="NZ_BFAG01000002.1"/>
</dbReference>
<evidence type="ECO:0000256" key="3">
    <source>
        <dbReference type="ARBA" id="ARBA00022989"/>
    </source>
</evidence>
<gene>
    <name evidence="6" type="ORF">DAERI_020010</name>
</gene>
<accession>A0A2I9CS28</accession>
<dbReference type="Pfam" id="PF04191">
    <property type="entry name" value="PEMT"/>
    <property type="match status" value="1"/>
</dbReference>
<keyword evidence="7" id="KW-1185">Reference proteome</keyword>
<dbReference type="Gene3D" id="1.20.120.1630">
    <property type="match status" value="1"/>
</dbReference>
<keyword evidence="6" id="KW-0489">Methyltransferase</keyword>
<evidence type="ECO:0000313" key="7">
    <source>
        <dbReference type="Proteomes" id="UP000236569"/>
    </source>
</evidence>
<feature type="transmembrane region" description="Helical" evidence="5">
    <location>
        <begin position="102"/>
        <end position="123"/>
    </location>
</feature>
<keyword evidence="6" id="KW-0808">Transferase</keyword>
<dbReference type="Proteomes" id="UP000236569">
    <property type="component" value="Unassembled WGS sequence"/>
</dbReference>